<gene>
    <name evidence="3" type="ORF">DPPLL_27610</name>
</gene>
<dbReference type="Proteomes" id="UP000830055">
    <property type="component" value="Chromosome"/>
</dbReference>
<evidence type="ECO:0000256" key="2">
    <source>
        <dbReference type="ARBA" id="ARBA00023002"/>
    </source>
</evidence>
<reference evidence="3 4" key="1">
    <citation type="submission" date="2022-01" db="EMBL/GenBank/DDBJ databases">
        <title>Desulfofustis limnae sp. nov., a novel mesophilic sulfate-reducing bacterium isolated from marsh soil.</title>
        <authorList>
            <person name="Watanabe M."/>
            <person name="Takahashi A."/>
            <person name="Kojima H."/>
            <person name="Fukui M."/>
        </authorList>
    </citation>
    <scope>NUCLEOTIDE SEQUENCE [LARGE SCALE GENOMIC DNA]</scope>
    <source>
        <strain evidence="3 4">PPLL</strain>
    </source>
</reference>
<keyword evidence="4" id="KW-1185">Reference proteome</keyword>
<dbReference type="PANTHER" id="PTHR44196">
    <property type="entry name" value="DEHYDROGENASE/REDUCTASE SDR FAMILY MEMBER 7B"/>
    <property type="match status" value="1"/>
</dbReference>
<dbReference type="PRINTS" id="PR00081">
    <property type="entry name" value="GDHRDH"/>
</dbReference>
<dbReference type="SUPFAM" id="SSF51735">
    <property type="entry name" value="NAD(P)-binding Rossmann-fold domains"/>
    <property type="match status" value="1"/>
</dbReference>
<dbReference type="RefSeq" id="WP_284151764.1">
    <property type="nucleotide sequence ID" value="NZ_AP025516.1"/>
</dbReference>
<dbReference type="InterPro" id="IPR020904">
    <property type="entry name" value="Sc_DH/Rdtase_CS"/>
</dbReference>
<protein>
    <submittedName>
        <fullName evidence="3">Short-chain dehydrogenase</fullName>
    </submittedName>
</protein>
<evidence type="ECO:0000313" key="3">
    <source>
        <dbReference type="EMBL" id="BDD88396.1"/>
    </source>
</evidence>
<dbReference type="InterPro" id="IPR002347">
    <property type="entry name" value="SDR_fam"/>
</dbReference>
<dbReference type="InterPro" id="IPR036291">
    <property type="entry name" value="NAD(P)-bd_dom_sf"/>
</dbReference>
<dbReference type="EMBL" id="AP025516">
    <property type="protein sequence ID" value="BDD88396.1"/>
    <property type="molecule type" value="Genomic_DNA"/>
</dbReference>
<comment type="similarity">
    <text evidence="1">Belongs to the short-chain dehydrogenases/reductases (SDR) family.</text>
</comment>
<dbReference type="PANTHER" id="PTHR44196:SF1">
    <property type="entry name" value="DEHYDROGENASE_REDUCTASE SDR FAMILY MEMBER 7B"/>
    <property type="match status" value="1"/>
</dbReference>
<keyword evidence="2" id="KW-0560">Oxidoreductase</keyword>
<name>A0ABM7WBQ9_9BACT</name>
<proteinExistence type="inferred from homology"/>
<accession>A0ABM7WBQ9</accession>
<evidence type="ECO:0000256" key="1">
    <source>
        <dbReference type="ARBA" id="ARBA00006484"/>
    </source>
</evidence>
<organism evidence="3 4">
    <name type="scientific">Desulfofustis limnaeus</name>
    <dbReference type="NCBI Taxonomy" id="2740163"/>
    <lineage>
        <taxon>Bacteria</taxon>
        <taxon>Pseudomonadati</taxon>
        <taxon>Thermodesulfobacteriota</taxon>
        <taxon>Desulfobulbia</taxon>
        <taxon>Desulfobulbales</taxon>
        <taxon>Desulfocapsaceae</taxon>
        <taxon>Desulfofustis</taxon>
    </lineage>
</organism>
<dbReference type="PROSITE" id="PS00061">
    <property type="entry name" value="ADH_SHORT"/>
    <property type="match status" value="1"/>
</dbReference>
<dbReference type="Gene3D" id="3.40.50.720">
    <property type="entry name" value="NAD(P)-binding Rossmann-like Domain"/>
    <property type="match status" value="1"/>
</dbReference>
<evidence type="ECO:0000313" key="4">
    <source>
        <dbReference type="Proteomes" id="UP000830055"/>
    </source>
</evidence>
<dbReference type="Pfam" id="PF00106">
    <property type="entry name" value="adh_short"/>
    <property type="match status" value="1"/>
</dbReference>
<sequence length="239" mass="26108">MKTLITGATSGIGRQLAIDYLAAGHQVWAVGRNQQQLQELQTRGAQVGAVDLLDRQATLAWFATLERIDLAILSAGSCEYVDLPAFDSALLTRVMRINVETMAHCIEGVLPALRRSDDPHLVGIGSAAAYLPLPRAEAYGASKAAVAYLIETLRLTLFAEGIAVSLVCPGFVKTPLTDRNDFPMPFLVSAEQASRAIRDGIAAKKAEIHFPKRFTLLMKAASLLPRSIWLRLAQRMRKR</sequence>